<dbReference type="AlphaFoldDB" id="A0A820MQW8"/>
<feature type="non-terminal residue" evidence="1">
    <location>
        <position position="125"/>
    </location>
</feature>
<comment type="caution">
    <text evidence="1">The sequence shown here is derived from an EMBL/GenBank/DDBJ whole genome shotgun (WGS) entry which is preliminary data.</text>
</comment>
<organism evidence="1 2">
    <name type="scientific">Rotaria sordida</name>
    <dbReference type="NCBI Taxonomy" id="392033"/>
    <lineage>
        <taxon>Eukaryota</taxon>
        <taxon>Metazoa</taxon>
        <taxon>Spiralia</taxon>
        <taxon>Gnathifera</taxon>
        <taxon>Rotifera</taxon>
        <taxon>Eurotatoria</taxon>
        <taxon>Bdelloidea</taxon>
        <taxon>Philodinida</taxon>
        <taxon>Philodinidae</taxon>
        <taxon>Rotaria</taxon>
    </lineage>
</organism>
<evidence type="ECO:0000313" key="2">
    <source>
        <dbReference type="Proteomes" id="UP000663836"/>
    </source>
</evidence>
<name>A0A820MQW8_9BILA</name>
<sequence length="125" mass="14927">MPPKIIDKVDFSFKIDESIINQDEAQAMYNQMRQITKDFRTQAMKLYVQSSARENEILSNEIKGIIERFPNENDDGFYAEPGYAAFKQYHELREKRMKLEIEQSLYYLFEQRVEGETNNPEEEEI</sequence>
<dbReference type="EMBL" id="CAJOBD010058995">
    <property type="protein sequence ID" value="CAF4376530.1"/>
    <property type="molecule type" value="Genomic_DNA"/>
</dbReference>
<gene>
    <name evidence="1" type="ORF">JBS370_LOCUS42704</name>
</gene>
<feature type="non-terminal residue" evidence="1">
    <location>
        <position position="1"/>
    </location>
</feature>
<accession>A0A820MQW8</accession>
<proteinExistence type="predicted"/>
<protein>
    <submittedName>
        <fullName evidence="1">Uncharacterized protein</fullName>
    </submittedName>
</protein>
<dbReference type="Proteomes" id="UP000663836">
    <property type="component" value="Unassembled WGS sequence"/>
</dbReference>
<reference evidence="1" key="1">
    <citation type="submission" date="2021-02" db="EMBL/GenBank/DDBJ databases">
        <authorList>
            <person name="Nowell W R."/>
        </authorList>
    </citation>
    <scope>NUCLEOTIDE SEQUENCE</scope>
</reference>
<evidence type="ECO:0000313" key="1">
    <source>
        <dbReference type="EMBL" id="CAF4376530.1"/>
    </source>
</evidence>